<dbReference type="Pfam" id="PF00825">
    <property type="entry name" value="Ribonuclease_P"/>
    <property type="match status" value="1"/>
</dbReference>
<keyword evidence="2" id="KW-0540">Nuclease</keyword>
<gene>
    <name evidence="7" type="ORF">L21SP2_0006</name>
</gene>
<dbReference type="eggNOG" id="COG0594">
    <property type="taxonomic scope" value="Bacteria"/>
</dbReference>
<dbReference type="GO" id="GO:0030677">
    <property type="term" value="C:ribonuclease P complex"/>
    <property type="evidence" value="ECO:0007669"/>
    <property type="project" value="TreeGrafter"/>
</dbReference>
<evidence type="ECO:0000256" key="3">
    <source>
        <dbReference type="ARBA" id="ARBA00022759"/>
    </source>
</evidence>
<dbReference type="GO" id="GO:0000049">
    <property type="term" value="F:tRNA binding"/>
    <property type="evidence" value="ECO:0007669"/>
    <property type="project" value="InterPro"/>
</dbReference>
<evidence type="ECO:0000256" key="2">
    <source>
        <dbReference type="ARBA" id="ARBA00022722"/>
    </source>
</evidence>
<dbReference type="GO" id="GO:0042781">
    <property type="term" value="F:3'-tRNA processing endoribonuclease activity"/>
    <property type="evidence" value="ECO:0007669"/>
    <property type="project" value="TreeGrafter"/>
</dbReference>
<keyword evidence="4" id="KW-0378">Hydrolase</keyword>
<dbReference type="InterPro" id="IPR000100">
    <property type="entry name" value="RNase_P"/>
</dbReference>
<dbReference type="PANTHER" id="PTHR33992:SF1">
    <property type="entry name" value="RIBONUCLEASE P PROTEIN COMPONENT"/>
    <property type="match status" value="1"/>
</dbReference>
<dbReference type="InterPro" id="IPR014721">
    <property type="entry name" value="Ribsml_uS5_D2-typ_fold_subgr"/>
</dbReference>
<dbReference type="PANTHER" id="PTHR33992">
    <property type="entry name" value="RIBONUCLEASE P PROTEIN COMPONENT"/>
    <property type="match status" value="1"/>
</dbReference>
<dbReference type="Proteomes" id="UP000018680">
    <property type="component" value="Chromosome"/>
</dbReference>
<evidence type="ECO:0000256" key="1">
    <source>
        <dbReference type="ARBA" id="ARBA00022694"/>
    </source>
</evidence>
<evidence type="ECO:0000313" key="7">
    <source>
        <dbReference type="EMBL" id="AHC13452.1"/>
    </source>
</evidence>
<keyword evidence="3" id="KW-0255">Endonuclease</keyword>
<dbReference type="STRING" id="1307761.L21SP2_0006"/>
<evidence type="ECO:0000313" key="8">
    <source>
        <dbReference type="Proteomes" id="UP000018680"/>
    </source>
</evidence>
<proteinExistence type="predicted"/>
<accession>V5WCE3</accession>
<keyword evidence="8" id="KW-1185">Reference proteome</keyword>
<dbReference type="GO" id="GO:0004526">
    <property type="term" value="F:ribonuclease P activity"/>
    <property type="evidence" value="ECO:0007669"/>
    <property type="project" value="UniProtKB-UniRule"/>
</dbReference>
<evidence type="ECO:0000256" key="4">
    <source>
        <dbReference type="ARBA" id="ARBA00022801"/>
    </source>
</evidence>
<name>V5WCE3_9SPIO</name>
<dbReference type="SUPFAM" id="SSF54211">
    <property type="entry name" value="Ribosomal protein S5 domain 2-like"/>
    <property type="match status" value="1"/>
</dbReference>
<dbReference type="InterPro" id="IPR020568">
    <property type="entry name" value="Ribosomal_Su5_D2-typ_SF"/>
</dbReference>
<dbReference type="AlphaFoldDB" id="V5WCE3"/>
<keyword evidence="5" id="KW-0694">RNA-binding</keyword>
<dbReference type="KEGG" id="slr:L21SP2_0006"/>
<evidence type="ECO:0000256" key="5">
    <source>
        <dbReference type="ARBA" id="ARBA00022884"/>
    </source>
</evidence>
<protein>
    <recommendedName>
        <fullName evidence="6">Ribonuclease P protein component</fullName>
        <ecNumber evidence="6">3.1.26.5</ecNumber>
    </recommendedName>
</protein>
<keyword evidence="1" id="KW-0819">tRNA processing</keyword>
<dbReference type="EMBL" id="CP006939">
    <property type="protein sequence ID" value="AHC13452.1"/>
    <property type="molecule type" value="Genomic_DNA"/>
</dbReference>
<dbReference type="HOGENOM" id="CLU_2261840_0_0_12"/>
<dbReference type="NCBIfam" id="TIGR00188">
    <property type="entry name" value="rnpA"/>
    <property type="match status" value="1"/>
</dbReference>
<sequence length="103" mass="11828">MLFASSSVSTRGLKIFFRENDQDITRILVTPGRKYGNAVQRNYIKRVGKEIFRAQKSRMKSGYDVLFLFYPGSYTYDDRVNQVIRLLSKTPVFPVGNANIPSI</sequence>
<organism evidence="7 8">
    <name type="scientific">Salinispira pacifica</name>
    <dbReference type="NCBI Taxonomy" id="1307761"/>
    <lineage>
        <taxon>Bacteria</taxon>
        <taxon>Pseudomonadati</taxon>
        <taxon>Spirochaetota</taxon>
        <taxon>Spirochaetia</taxon>
        <taxon>Spirochaetales</taxon>
        <taxon>Spirochaetaceae</taxon>
        <taxon>Salinispira</taxon>
    </lineage>
</organism>
<dbReference type="Gene3D" id="3.30.230.10">
    <property type="match status" value="1"/>
</dbReference>
<evidence type="ECO:0000256" key="6">
    <source>
        <dbReference type="NCBIfam" id="TIGR00188"/>
    </source>
</evidence>
<reference evidence="7 8" key="1">
    <citation type="journal article" date="2015" name="Stand. Genomic Sci.">
        <title>Complete genome sequence and description of Salinispira pacifica gen. nov., sp. nov., a novel spirochaete isolated form a hypersaline microbial mat.</title>
        <authorList>
            <person name="Ben Hania W."/>
            <person name="Joseph M."/>
            <person name="Schumann P."/>
            <person name="Bunk B."/>
            <person name="Fiebig A."/>
            <person name="Sproer C."/>
            <person name="Klenk H.P."/>
            <person name="Fardeau M.L."/>
            <person name="Spring S."/>
        </authorList>
    </citation>
    <scope>NUCLEOTIDE SEQUENCE [LARGE SCALE GENOMIC DNA]</scope>
    <source>
        <strain evidence="7 8">L21-RPul-D2</strain>
    </source>
</reference>
<dbReference type="PATRIC" id="fig|1307761.3.peg.6"/>
<dbReference type="EC" id="3.1.26.5" evidence="6"/>